<evidence type="ECO:0000256" key="4">
    <source>
        <dbReference type="ARBA" id="ARBA00022989"/>
    </source>
</evidence>
<name>A0A9P8TPK2_WICPI</name>
<evidence type="ECO:0000256" key="2">
    <source>
        <dbReference type="ARBA" id="ARBA00022448"/>
    </source>
</evidence>
<dbReference type="Gene3D" id="1.20.1250.20">
    <property type="entry name" value="MFS general substrate transporter like domains"/>
    <property type="match status" value="1"/>
</dbReference>
<evidence type="ECO:0000256" key="3">
    <source>
        <dbReference type="ARBA" id="ARBA00022692"/>
    </source>
</evidence>
<dbReference type="InterPro" id="IPR020846">
    <property type="entry name" value="MFS_dom"/>
</dbReference>
<keyword evidence="3 7" id="KW-0812">Transmembrane</keyword>
<comment type="subcellular location">
    <subcellularLocation>
        <location evidence="1">Membrane</location>
        <topology evidence="1">Multi-pass membrane protein</topology>
    </subcellularLocation>
</comment>
<dbReference type="PROSITE" id="PS50850">
    <property type="entry name" value="MFS"/>
    <property type="match status" value="1"/>
</dbReference>
<dbReference type="InterPro" id="IPR036259">
    <property type="entry name" value="MFS_trans_sf"/>
</dbReference>
<reference evidence="9" key="2">
    <citation type="submission" date="2021-01" db="EMBL/GenBank/DDBJ databases">
        <authorList>
            <person name="Schikora-Tamarit M.A."/>
        </authorList>
    </citation>
    <scope>NUCLEOTIDE SEQUENCE</scope>
    <source>
        <strain evidence="9">CBS2887</strain>
    </source>
</reference>
<keyword evidence="10" id="KW-1185">Reference proteome</keyword>
<sequence>MMSNSHKKPKESFFEEIKDFPWAQISIIAVVRLADPIAFTSLFPYVYFMVKDFHIAPTDAEISKYAGYLSSTFAFCQFLTCYQWGRFGDKYGRKPVLIIGLLGTMCSLIVFGFSKTYWQALVARSVLGLLNGNVAIARTMIGEVTPQKKHQALAFSTMPLFFQIGGVIGPMIGGSLSGKDTSYEFLKPLVQSYPYALPNIIIAVLVFTSVMICVFFLEESHWKFKYRRDYFVDAGDLLKTYVFGAKPTVRPWHVHSTAMIGGDVFSQSSTEQTPLMKFQAGDRVDNDSSNTSSSSSANNNDVFLTERQSESLVRTYAPLTPEEQEDQATLKDLLPNHIFYGIVCNFIMALHATVNKEFLPIFLAQDISRDPTTGKLNSHFPFDLKGGMSFGAQDTGRILSLTGAFGIVAVILIFPYVNRHYETLPIYKTMVSVFPVSYALTPFLVFAADWKTLAMYLTYALNCIRMVCTSLANQQITMIIHNSAPAKHRGTLNGAVTSVSALARSLGPLIWGYLFAWGESLGKGWLGWWTLSLVTLMSVYQSRYLRESEEDPNEVKASPSSDSSSEGTEGSFRV</sequence>
<dbReference type="InterPro" id="IPR011701">
    <property type="entry name" value="MFS"/>
</dbReference>
<evidence type="ECO:0000256" key="1">
    <source>
        <dbReference type="ARBA" id="ARBA00004141"/>
    </source>
</evidence>
<evidence type="ECO:0000313" key="9">
    <source>
        <dbReference type="EMBL" id="KAH3686299.1"/>
    </source>
</evidence>
<evidence type="ECO:0000313" key="10">
    <source>
        <dbReference type="Proteomes" id="UP000774326"/>
    </source>
</evidence>
<feature type="compositionally biased region" description="Low complexity" evidence="6">
    <location>
        <begin position="287"/>
        <end position="300"/>
    </location>
</feature>
<dbReference type="PANTHER" id="PTHR23504">
    <property type="entry name" value="MAJOR FACILITATOR SUPERFAMILY DOMAIN-CONTAINING PROTEIN 10"/>
    <property type="match status" value="1"/>
</dbReference>
<organism evidence="9 10">
    <name type="scientific">Wickerhamomyces pijperi</name>
    <name type="common">Yeast</name>
    <name type="synonym">Pichia pijperi</name>
    <dbReference type="NCBI Taxonomy" id="599730"/>
    <lineage>
        <taxon>Eukaryota</taxon>
        <taxon>Fungi</taxon>
        <taxon>Dikarya</taxon>
        <taxon>Ascomycota</taxon>
        <taxon>Saccharomycotina</taxon>
        <taxon>Saccharomycetes</taxon>
        <taxon>Phaffomycetales</taxon>
        <taxon>Wickerhamomycetaceae</taxon>
        <taxon>Wickerhamomyces</taxon>
    </lineage>
</organism>
<dbReference type="AlphaFoldDB" id="A0A9P8TPK2"/>
<dbReference type="Pfam" id="PF07690">
    <property type="entry name" value="MFS_1"/>
    <property type="match status" value="1"/>
</dbReference>
<feature type="transmembrane region" description="Helical" evidence="7">
    <location>
        <begin position="398"/>
        <end position="417"/>
    </location>
</feature>
<accession>A0A9P8TPK2</accession>
<gene>
    <name evidence="9" type="ORF">WICPIJ_002725</name>
</gene>
<dbReference type="GO" id="GO:0022857">
    <property type="term" value="F:transmembrane transporter activity"/>
    <property type="evidence" value="ECO:0007669"/>
    <property type="project" value="InterPro"/>
</dbReference>
<keyword evidence="5 7" id="KW-0472">Membrane</keyword>
<evidence type="ECO:0000256" key="6">
    <source>
        <dbReference type="SAM" id="MobiDB-lite"/>
    </source>
</evidence>
<evidence type="ECO:0000256" key="5">
    <source>
        <dbReference type="ARBA" id="ARBA00023136"/>
    </source>
</evidence>
<dbReference type="Proteomes" id="UP000774326">
    <property type="component" value="Unassembled WGS sequence"/>
</dbReference>
<dbReference type="CDD" id="cd17330">
    <property type="entry name" value="MFS_SLC46_TetA_like"/>
    <property type="match status" value="1"/>
</dbReference>
<feature type="domain" description="Major facilitator superfamily (MFS) profile" evidence="8">
    <location>
        <begin position="24"/>
        <end position="550"/>
    </location>
</feature>
<feature type="region of interest" description="Disordered" evidence="6">
    <location>
        <begin position="279"/>
        <end position="300"/>
    </location>
</feature>
<dbReference type="SUPFAM" id="SSF103473">
    <property type="entry name" value="MFS general substrate transporter"/>
    <property type="match status" value="1"/>
</dbReference>
<feature type="compositionally biased region" description="Low complexity" evidence="6">
    <location>
        <begin position="558"/>
        <end position="574"/>
    </location>
</feature>
<feature type="transmembrane region" description="Helical" evidence="7">
    <location>
        <begin position="429"/>
        <end position="447"/>
    </location>
</feature>
<keyword evidence="2" id="KW-0813">Transport</keyword>
<reference evidence="9" key="1">
    <citation type="journal article" date="2021" name="Open Biol.">
        <title>Shared evolutionary footprints suggest mitochondrial oxidative damage underlies multiple complex I losses in fungi.</title>
        <authorList>
            <person name="Schikora-Tamarit M.A."/>
            <person name="Marcet-Houben M."/>
            <person name="Nosek J."/>
            <person name="Gabaldon T."/>
        </authorList>
    </citation>
    <scope>NUCLEOTIDE SEQUENCE</scope>
    <source>
        <strain evidence="9">CBS2887</strain>
    </source>
</reference>
<evidence type="ECO:0000259" key="8">
    <source>
        <dbReference type="PROSITE" id="PS50850"/>
    </source>
</evidence>
<feature type="transmembrane region" description="Helical" evidence="7">
    <location>
        <begin position="21"/>
        <end position="45"/>
    </location>
</feature>
<dbReference type="EMBL" id="JAEUBG010001465">
    <property type="protein sequence ID" value="KAH3686299.1"/>
    <property type="molecule type" value="Genomic_DNA"/>
</dbReference>
<feature type="transmembrane region" description="Helical" evidence="7">
    <location>
        <begin position="153"/>
        <end position="176"/>
    </location>
</feature>
<evidence type="ECO:0000256" key="7">
    <source>
        <dbReference type="SAM" id="Phobius"/>
    </source>
</evidence>
<feature type="region of interest" description="Disordered" evidence="6">
    <location>
        <begin position="547"/>
        <end position="574"/>
    </location>
</feature>
<feature type="transmembrane region" description="Helical" evidence="7">
    <location>
        <begin position="196"/>
        <end position="217"/>
    </location>
</feature>
<dbReference type="PANTHER" id="PTHR23504:SF15">
    <property type="entry name" value="MAJOR FACILITATOR SUPERFAMILY (MFS) PROFILE DOMAIN-CONTAINING PROTEIN"/>
    <property type="match status" value="1"/>
</dbReference>
<protein>
    <recommendedName>
        <fullName evidence="8">Major facilitator superfamily (MFS) profile domain-containing protein</fullName>
    </recommendedName>
</protein>
<dbReference type="OrthoDB" id="10262656at2759"/>
<proteinExistence type="predicted"/>
<comment type="caution">
    <text evidence="9">The sequence shown here is derived from an EMBL/GenBank/DDBJ whole genome shotgun (WGS) entry which is preliminary data.</text>
</comment>
<keyword evidence="4 7" id="KW-1133">Transmembrane helix</keyword>
<dbReference type="GO" id="GO:0016020">
    <property type="term" value="C:membrane"/>
    <property type="evidence" value="ECO:0007669"/>
    <property type="project" value="UniProtKB-SubCell"/>
</dbReference>
<feature type="transmembrane region" description="Helical" evidence="7">
    <location>
        <begin position="337"/>
        <end position="354"/>
    </location>
</feature>
<feature type="transmembrane region" description="Helical" evidence="7">
    <location>
        <begin position="96"/>
        <end position="114"/>
    </location>
</feature>